<feature type="transmembrane region" description="Helical" evidence="1">
    <location>
        <begin position="196"/>
        <end position="215"/>
    </location>
</feature>
<dbReference type="Pfam" id="PF04240">
    <property type="entry name" value="Caroten_synth"/>
    <property type="match status" value="1"/>
</dbReference>
<dbReference type="Proteomes" id="UP000008363">
    <property type="component" value="Unassembled WGS sequence"/>
</dbReference>
<dbReference type="EMBL" id="BAHC01000217">
    <property type="protein sequence ID" value="GAB93402.1"/>
    <property type="molecule type" value="Genomic_DNA"/>
</dbReference>
<sequence>MSSIEGRRTWGRAPSGVRAIRGTPRLRVVAGVLLGTNILLQMAFPFTAGGTLAMTTISVFLLAGAALTDAAASVGVRAAVALLAVAGGGGLLAEAVGVRTGYPFGGYDYTGTLGAEVIGVPVVVPLAWVMMSWPALVVARRLVGGRARWATALVGAWALTSWDVFLDPQMVDLGYWQWDRPSPALPGVEGIPLTNFAGWFVVSLLMVTILDRLVPRDPRPPTLRTDAVPVTAYLWTYFSSVIAHAVFFGRPPVALVGGVVMGIVAVPLAISVFREVREVRGARA</sequence>
<reference evidence="2 3" key="1">
    <citation type="submission" date="2012-08" db="EMBL/GenBank/DDBJ databases">
        <title>Whole genome shotgun sequence of Gordonia rhizosphera NBRC 16068.</title>
        <authorList>
            <person name="Takarada H."/>
            <person name="Isaki S."/>
            <person name="Hosoyama A."/>
            <person name="Tsuchikane K."/>
            <person name="Katsumata H."/>
            <person name="Baba S."/>
            <person name="Ohji S."/>
            <person name="Yamazaki S."/>
            <person name="Fujita N."/>
        </authorList>
    </citation>
    <scope>NUCLEOTIDE SEQUENCE [LARGE SCALE GENOMIC DNA]</scope>
    <source>
        <strain evidence="2 3">NBRC 16068</strain>
    </source>
</reference>
<organism evidence="2 3">
    <name type="scientific">Gordonia rhizosphera NBRC 16068</name>
    <dbReference type="NCBI Taxonomy" id="1108045"/>
    <lineage>
        <taxon>Bacteria</taxon>
        <taxon>Bacillati</taxon>
        <taxon>Actinomycetota</taxon>
        <taxon>Actinomycetes</taxon>
        <taxon>Mycobacteriales</taxon>
        <taxon>Gordoniaceae</taxon>
        <taxon>Gordonia</taxon>
    </lineage>
</organism>
<keyword evidence="1" id="KW-0812">Transmembrane</keyword>
<evidence type="ECO:0000256" key="1">
    <source>
        <dbReference type="SAM" id="Phobius"/>
    </source>
</evidence>
<feature type="transmembrane region" description="Helical" evidence="1">
    <location>
        <begin position="52"/>
        <end position="72"/>
    </location>
</feature>
<feature type="transmembrane region" description="Helical" evidence="1">
    <location>
        <begin position="253"/>
        <end position="273"/>
    </location>
</feature>
<proteinExistence type="predicted"/>
<dbReference type="InterPro" id="IPR007354">
    <property type="entry name" value="CruF-like"/>
</dbReference>
<dbReference type="PANTHER" id="PTHR39419">
    <property type="entry name" value="SLL0814 PROTEIN"/>
    <property type="match status" value="1"/>
</dbReference>
<dbReference type="OrthoDB" id="9811293at2"/>
<accession>K6WMP6</accession>
<gene>
    <name evidence="2" type="ORF">GORHZ_217_00300</name>
</gene>
<dbReference type="AlphaFoldDB" id="K6WMP6"/>
<dbReference type="PANTHER" id="PTHR39419:SF1">
    <property type="entry name" value="SLL0814 PROTEIN"/>
    <property type="match status" value="1"/>
</dbReference>
<keyword evidence="1" id="KW-1133">Transmembrane helix</keyword>
<keyword evidence="1" id="KW-0472">Membrane</keyword>
<comment type="caution">
    <text evidence="2">The sequence shown here is derived from an EMBL/GenBank/DDBJ whole genome shotgun (WGS) entry which is preliminary data.</text>
</comment>
<dbReference type="eggNOG" id="COG2324">
    <property type="taxonomic scope" value="Bacteria"/>
</dbReference>
<dbReference type="RefSeq" id="WP_006338515.1">
    <property type="nucleotide sequence ID" value="NZ_BAHC01000217.1"/>
</dbReference>
<evidence type="ECO:0000313" key="2">
    <source>
        <dbReference type="EMBL" id="GAB93402.1"/>
    </source>
</evidence>
<feature type="transmembrane region" description="Helical" evidence="1">
    <location>
        <begin position="227"/>
        <end position="247"/>
    </location>
</feature>
<name>K6WMP6_9ACTN</name>
<evidence type="ECO:0008006" key="4">
    <source>
        <dbReference type="Google" id="ProtNLM"/>
    </source>
</evidence>
<feature type="transmembrane region" description="Helical" evidence="1">
    <location>
        <begin position="118"/>
        <end position="137"/>
    </location>
</feature>
<feature type="transmembrane region" description="Helical" evidence="1">
    <location>
        <begin position="149"/>
        <end position="166"/>
    </location>
</feature>
<dbReference type="STRING" id="1108045.GORHZ_217_00300"/>
<keyword evidence="3" id="KW-1185">Reference proteome</keyword>
<protein>
    <recommendedName>
        <fullName evidence="4">Carotenoid biosynthesis protein</fullName>
    </recommendedName>
</protein>
<evidence type="ECO:0000313" key="3">
    <source>
        <dbReference type="Proteomes" id="UP000008363"/>
    </source>
</evidence>
<feature type="transmembrane region" description="Helical" evidence="1">
    <location>
        <begin position="79"/>
        <end position="98"/>
    </location>
</feature>
<feature type="transmembrane region" description="Helical" evidence="1">
    <location>
        <begin position="28"/>
        <end position="46"/>
    </location>
</feature>